<sequence length="176" mass="19439">LMSQRNKISMVMNSPLQNAAFNTISSISIIGTALSWFHSYLSDSTQFIQLKSFTSHPVSITTGVPQGSVFDPLLFILYIFQTHYIHCYFLKLNINKTELLLVGTKSTLNKMNPVWVSSSIDITPSPLISTASLALLTFTSTTSTASTLPLLQSPLPFLFRALPPLIWIIATLICLV</sequence>
<organism evidence="2 3">
    <name type="scientific">Periophthalmus magnuspinnatus</name>
    <dbReference type="NCBI Taxonomy" id="409849"/>
    <lineage>
        <taxon>Eukaryota</taxon>
        <taxon>Metazoa</taxon>
        <taxon>Chordata</taxon>
        <taxon>Craniata</taxon>
        <taxon>Vertebrata</taxon>
        <taxon>Euteleostomi</taxon>
        <taxon>Actinopterygii</taxon>
        <taxon>Neopterygii</taxon>
        <taxon>Teleostei</taxon>
        <taxon>Neoteleostei</taxon>
        <taxon>Acanthomorphata</taxon>
        <taxon>Gobiaria</taxon>
        <taxon>Gobiiformes</taxon>
        <taxon>Gobioidei</taxon>
        <taxon>Gobiidae</taxon>
        <taxon>Oxudercinae</taxon>
        <taxon>Periophthalmus</taxon>
    </lineage>
</organism>
<evidence type="ECO:0000256" key="1">
    <source>
        <dbReference type="SAM" id="Phobius"/>
    </source>
</evidence>
<keyword evidence="1" id="KW-0812">Transmembrane</keyword>
<keyword evidence="1" id="KW-1133">Transmembrane helix</keyword>
<reference evidence="2" key="1">
    <citation type="submission" date="2025-08" db="UniProtKB">
        <authorList>
            <consortium name="Ensembl"/>
        </authorList>
    </citation>
    <scope>IDENTIFICATION</scope>
</reference>
<keyword evidence="3" id="KW-1185">Reference proteome</keyword>
<keyword evidence="1" id="KW-0472">Membrane</keyword>
<dbReference type="Ensembl" id="ENSPMGT00000030043.1">
    <property type="protein sequence ID" value="ENSPMGP00000028215.1"/>
    <property type="gene ID" value="ENSPMGG00000022715.1"/>
</dbReference>
<feature type="transmembrane region" description="Helical" evidence="1">
    <location>
        <begin position="157"/>
        <end position="175"/>
    </location>
</feature>
<evidence type="ECO:0008006" key="4">
    <source>
        <dbReference type="Google" id="ProtNLM"/>
    </source>
</evidence>
<protein>
    <recommendedName>
        <fullName evidence="4">Reverse transcriptase domain-containing protein</fullName>
    </recommendedName>
</protein>
<accession>A0A3B4BIH8</accession>
<dbReference type="AlphaFoldDB" id="A0A3B4BIH8"/>
<feature type="transmembrane region" description="Helical" evidence="1">
    <location>
        <begin position="20"/>
        <end position="41"/>
    </location>
</feature>
<evidence type="ECO:0000313" key="3">
    <source>
        <dbReference type="Proteomes" id="UP000261520"/>
    </source>
</evidence>
<name>A0A3B4BIH8_9GOBI</name>
<reference evidence="2" key="2">
    <citation type="submission" date="2025-09" db="UniProtKB">
        <authorList>
            <consortium name="Ensembl"/>
        </authorList>
    </citation>
    <scope>IDENTIFICATION</scope>
</reference>
<feature type="transmembrane region" description="Helical" evidence="1">
    <location>
        <begin position="114"/>
        <end position="137"/>
    </location>
</feature>
<dbReference type="STRING" id="409849.ENSPMGP00000028215"/>
<dbReference type="Proteomes" id="UP000261520">
    <property type="component" value="Unplaced"/>
</dbReference>
<proteinExistence type="predicted"/>
<evidence type="ECO:0000313" key="2">
    <source>
        <dbReference type="Ensembl" id="ENSPMGP00000028215.1"/>
    </source>
</evidence>